<sequence>MKNETGHSQNNELIHTCSNGFREYKITSIVVHISFLIRYLAEKNGGFS</sequence>
<keyword evidence="2" id="KW-1185">Reference proteome</keyword>
<protein>
    <submittedName>
        <fullName evidence="1">Uncharacterized protein</fullName>
    </submittedName>
</protein>
<evidence type="ECO:0000313" key="1">
    <source>
        <dbReference type="EMBL" id="VEN59730.1"/>
    </source>
</evidence>
<evidence type="ECO:0000313" key="2">
    <source>
        <dbReference type="Proteomes" id="UP000410492"/>
    </source>
</evidence>
<gene>
    <name evidence="1" type="ORF">CALMAC_LOCUS17646</name>
</gene>
<dbReference type="AlphaFoldDB" id="A0A653DHQ4"/>
<reference evidence="1 2" key="1">
    <citation type="submission" date="2019-01" db="EMBL/GenBank/DDBJ databases">
        <authorList>
            <person name="Sayadi A."/>
        </authorList>
    </citation>
    <scope>NUCLEOTIDE SEQUENCE [LARGE SCALE GENOMIC DNA]</scope>
</reference>
<dbReference type="EMBL" id="CAACVG010012153">
    <property type="protein sequence ID" value="VEN59730.1"/>
    <property type="molecule type" value="Genomic_DNA"/>
</dbReference>
<feature type="non-terminal residue" evidence="1">
    <location>
        <position position="48"/>
    </location>
</feature>
<accession>A0A653DHQ4</accession>
<organism evidence="1 2">
    <name type="scientific">Callosobruchus maculatus</name>
    <name type="common">Southern cowpea weevil</name>
    <name type="synonym">Pulse bruchid</name>
    <dbReference type="NCBI Taxonomy" id="64391"/>
    <lineage>
        <taxon>Eukaryota</taxon>
        <taxon>Metazoa</taxon>
        <taxon>Ecdysozoa</taxon>
        <taxon>Arthropoda</taxon>
        <taxon>Hexapoda</taxon>
        <taxon>Insecta</taxon>
        <taxon>Pterygota</taxon>
        <taxon>Neoptera</taxon>
        <taxon>Endopterygota</taxon>
        <taxon>Coleoptera</taxon>
        <taxon>Polyphaga</taxon>
        <taxon>Cucujiformia</taxon>
        <taxon>Chrysomeloidea</taxon>
        <taxon>Chrysomelidae</taxon>
        <taxon>Bruchinae</taxon>
        <taxon>Bruchini</taxon>
        <taxon>Callosobruchus</taxon>
    </lineage>
</organism>
<name>A0A653DHQ4_CALMS</name>
<proteinExistence type="predicted"/>
<dbReference type="Proteomes" id="UP000410492">
    <property type="component" value="Unassembled WGS sequence"/>
</dbReference>